<dbReference type="OrthoDB" id="2641675at2"/>
<dbReference type="Pfam" id="PF09148">
    <property type="entry name" value="DUF1934"/>
    <property type="match status" value="1"/>
</dbReference>
<dbReference type="InterPro" id="IPR012674">
    <property type="entry name" value="Calycin"/>
</dbReference>
<dbReference type="EMBL" id="QXJM01000040">
    <property type="protein sequence ID" value="RIE01053.1"/>
    <property type="molecule type" value="Genomic_DNA"/>
</dbReference>
<dbReference type="EMBL" id="QXJM01000040">
    <property type="protein sequence ID" value="RIE01057.1"/>
    <property type="molecule type" value="Genomic_DNA"/>
</dbReference>
<protein>
    <submittedName>
        <fullName evidence="1">DUF1934 domain-containing protein</fullName>
    </submittedName>
</protein>
<evidence type="ECO:0000313" key="3">
    <source>
        <dbReference type="Proteomes" id="UP000266340"/>
    </source>
</evidence>
<accession>A0A398CEC0</accession>
<dbReference type="SUPFAM" id="SSF50814">
    <property type="entry name" value="Lipocalins"/>
    <property type="match status" value="1"/>
</dbReference>
<dbReference type="Gene3D" id="2.40.128.20">
    <property type="match status" value="1"/>
</dbReference>
<name>A0A398CEC0_9BACL</name>
<sequence>MPRDGASDEKALVRIRLESDAGGEKQEQSLEGEWYSKNRTIYLRYEETEGANLVRTLLSWKDGRLRLVRQGDVESEQIFSAGGRHSGYYRSDNVQFRWRRRRLFSES</sequence>
<dbReference type="AlphaFoldDB" id="A0A398CEC0"/>
<gene>
    <name evidence="1" type="ORF">D3H35_21695</name>
    <name evidence="2" type="ORF">D3H35_21745</name>
</gene>
<comment type="caution">
    <text evidence="1">The sequence shown here is derived from an EMBL/GenBank/DDBJ whole genome shotgun (WGS) entry which is preliminary data.</text>
</comment>
<keyword evidence="3" id="KW-1185">Reference proteome</keyword>
<evidence type="ECO:0000313" key="2">
    <source>
        <dbReference type="EMBL" id="RIE01057.1"/>
    </source>
</evidence>
<dbReference type="InterPro" id="IPR015231">
    <property type="entry name" value="DUF1934"/>
</dbReference>
<proteinExistence type="predicted"/>
<reference evidence="1 3" key="1">
    <citation type="submission" date="2018-09" db="EMBL/GenBank/DDBJ databases">
        <title>Cohnella cavernae sp. nov., isolated from a karst cave.</title>
        <authorList>
            <person name="Zhu H."/>
        </authorList>
    </citation>
    <scope>NUCLEOTIDE SEQUENCE [LARGE SCALE GENOMIC DNA]</scope>
    <source>
        <strain evidence="1 3">K2E09-144</strain>
    </source>
</reference>
<evidence type="ECO:0000313" key="1">
    <source>
        <dbReference type="EMBL" id="RIE01053.1"/>
    </source>
</evidence>
<dbReference type="Proteomes" id="UP000266340">
    <property type="component" value="Unassembled WGS sequence"/>
</dbReference>
<dbReference type="RefSeq" id="WP_119151319.1">
    <property type="nucleotide sequence ID" value="NZ_QXJM01000040.1"/>
</dbReference>
<organism evidence="1 3">
    <name type="scientific">Cohnella faecalis</name>
    <dbReference type="NCBI Taxonomy" id="2315694"/>
    <lineage>
        <taxon>Bacteria</taxon>
        <taxon>Bacillati</taxon>
        <taxon>Bacillota</taxon>
        <taxon>Bacilli</taxon>
        <taxon>Bacillales</taxon>
        <taxon>Paenibacillaceae</taxon>
        <taxon>Cohnella</taxon>
    </lineage>
</organism>